<dbReference type="Proteomes" id="UP000183832">
    <property type="component" value="Unassembled WGS sequence"/>
</dbReference>
<sequence length="80" mass="9456">MYYLMISDQKFRFCDEKLVDDIRAASFSMDIKRLTPFQLFQNVQIKKSLSVDQHFDNVKKRKIKIIIKQAAVIDCLKSDP</sequence>
<organism evidence="1 2">
    <name type="scientific">Clunio marinus</name>
    <dbReference type="NCBI Taxonomy" id="568069"/>
    <lineage>
        <taxon>Eukaryota</taxon>
        <taxon>Metazoa</taxon>
        <taxon>Ecdysozoa</taxon>
        <taxon>Arthropoda</taxon>
        <taxon>Hexapoda</taxon>
        <taxon>Insecta</taxon>
        <taxon>Pterygota</taxon>
        <taxon>Neoptera</taxon>
        <taxon>Endopterygota</taxon>
        <taxon>Diptera</taxon>
        <taxon>Nematocera</taxon>
        <taxon>Chironomoidea</taxon>
        <taxon>Chironomidae</taxon>
        <taxon>Clunio</taxon>
    </lineage>
</organism>
<proteinExistence type="predicted"/>
<reference evidence="1 2" key="1">
    <citation type="submission" date="2015-04" db="EMBL/GenBank/DDBJ databases">
        <authorList>
            <person name="Syromyatnikov M.Y."/>
            <person name="Popov V.N."/>
        </authorList>
    </citation>
    <scope>NUCLEOTIDE SEQUENCE [LARGE SCALE GENOMIC DNA]</scope>
</reference>
<dbReference type="EMBL" id="CVRI01000047">
    <property type="protein sequence ID" value="CRK98295.1"/>
    <property type="molecule type" value="Genomic_DNA"/>
</dbReference>
<accession>A0A1J1IDD3</accession>
<protein>
    <submittedName>
        <fullName evidence="1">CLUMA_CG011657, isoform A</fullName>
    </submittedName>
</protein>
<evidence type="ECO:0000313" key="2">
    <source>
        <dbReference type="Proteomes" id="UP000183832"/>
    </source>
</evidence>
<dbReference type="AlphaFoldDB" id="A0A1J1IDD3"/>
<name>A0A1J1IDD3_9DIPT</name>
<gene>
    <name evidence="1" type="ORF">CLUMA_CG011657</name>
</gene>
<keyword evidence="2" id="KW-1185">Reference proteome</keyword>
<evidence type="ECO:0000313" key="1">
    <source>
        <dbReference type="EMBL" id="CRK98295.1"/>
    </source>
</evidence>